<name>A0A316JHW2_9HYPH</name>
<proteinExistence type="predicted"/>
<feature type="transmembrane region" description="Helical" evidence="1">
    <location>
        <begin position="12"/>
        <end position="31"/>
    </location>
</feature>
<keyword evidence="1" id="KW-0812">Transmembrane</keyword>
<accession>A0A316JHW2</accession>
<sequence length="86" mass="9408">MTIQRYRLTRTGWIGAILFVAPTPLAVWLSLPPKLTTGGAMFQKRLAEISGTIPTHGPSTFTLTALATMTLIGLVMVLIGREIYTY</sequence>
<gene>
    <name evidence="2" type="ORF">DKP76_07095</name>
</gene>
<reference evidence="2 3" key="1">
    <citation type="submission" date="2018-05" db="EMBL/GenBank/DDBJ databases">
        <title>Comparative genomic sequence analysis between strain HN4 and CCM 8460T (Falsochrobactrum ovis) will provide more evidence to prove that HN4 is a new species of Falsochrobactrum.</title>
        <authorList>
            <person name="Lyu W."/>
            <person name="Sun L."/>
            <person name="Yao L."/>
        </authorList>
    </citation>
    <scope>NUCLEOTIDE SEQUENCE [LARGE SCALE GENOMIC DNA]</scope>
    <source>
        <strain evidence="2 3">HN4</strain>
    </source>
</reference>
<evidence type="ECO:0000313" key="3">
    <source>
        <dbReference type="Proteomes" id="UP000245865"/>
    </source>
</evidence>
<comment type="caution">
    <text evidence="2">The sequence shown here is derived from an EMBL/GenBank/DDBJ whole genome shotgun (WGS) entry which is preliminary data.</text>
</comment>
<dbReference type="EMBL" id="QGDB01000002">
    <property type="protein sequence ID" value="PWL18823.1"/>
    <property type="molecule type" value="Genomic_DNA"/>
</dbReference>
<keyword evidence="3" id="KW-1185">Reference proteome</keyword>
<evidence type="ECO:0000313" key="2">
    <source>
        <dbReference type="EMBL" id="PWL18823.1"/>
    </source>
</evidence>
<feature type="transmembrane region" description="Helical" evidence="1">
    <location>
        <begin position="61"/>
        <end position="80"/>
    </location>
</feature>
<dbReference type="AlphaFoldDB" id="A0A316JHW2"/>
<protein>
    <submittedName>
        <fullName evidence="2">Uncharacterized protein</fullName>
    </submittedName>
</protein>
<evidence type="ECO:0000256" key="1">
    <source>
        <dbReference type="SAM" id="Phobius"/>
    </source>
</evidence>
<keyword evidence="1" id="KW-0472">Membrane</keyword>
<organism evidence="2 3">
    <name type="scientific">Falsochrobactrum shanghaiense</name>
    <dbReference type="NCBI Taxonomy" id="2201899"/>
    <lineage>
        <taxon>Bacteria</taxon>
        <taxon>Pseudomonadati</taxon>
        <taxon>Pseudomonadota</taxon>
        <taxon>Alphaproteobacteria</taxon>
        <taxon>Hyphomicrobiales</taxon>
        <taxon>Brucellaceae</taxon>
        <taxon>Falsochrobactrum</taxon>
    </lineage>
</organism>
<keyword evidence="1" id="KW-1133">Transmembrane helix</keyword>
<dbReference type="Proteomes" id="UP000245865">
    <property type="component" value="Unassembled WGS sequence"/>
</dbReference>